<dbReference type="RefSeq" id="WP_015693708.1">
    <property type="nucleotide sequence ID" value="NC_016940.1"/>
</dbReference>
<proteinExistence type="predicted"/>
<dbReference type="Proteomes" id="UP000007519">
    <property type="component" value="Chromosome"/>
</dbReference>
<dbReference type="AlphaFoldDB" id="H6L177"/>
<evidence type="ECO:0000313" key="2">
    <source>
        <dbReference type="Proteomes" id="UP000007519"/>
    </source>
</evidence>
<sequence length="130" mass="15058">MKNDIPIKKVEGVGLAIVPAADGFWDVYLLNLKKEPIKQLIVSARGYGRLNDKEVETANIRYYFEEVPPGSFQKIEPLHKDLVQMANEYWISFLWKDYMYDRKYVFVAGSIQAAYFTHIPILDELGVLIK</sequence>
<reference evidence="1 2" key="1">
    <citation type="journal article" date="2012" name="Stand. Genomic Sci.">
        <title>Complete genome sequencing and analysis of Saprospira grandis str. Lewin, a predatory marine bacterium.</title>
        <authorList>
            <person name="Saw J.H."/>
            <person name="Yuryev A."/>
            <person name="Kanbe M."/>
            <person name="Hou S."/>
            <person name="Young A.G."/>
            <person name="Aizawa S."/>
            <person name="Alam M."/>
        </authorList>
    </citation>
    <scope>NUCLEOTIDE SEQUENCE [LARGE SCALE GENOMIC DNA]</scope>
    <source>
        <strain evidence="1 2">Lewin</strain>
    </source>
</reference>
<name>H6L177_SAPGL</name>
<organism evidence="1 2">
    <name type="scientific">Saprospira grandis (strain Lewin)</name>
    <dbReference type="NCBI Taxonomy" id="984262"/>
    <lineage>
        <taxon>Bacteria</taxon>
        <taxon>Pseudomonadati</taxon>
        <taxon>Bacteroidota</taxon>
        <taxon>Saprospiria</taxon>
        <taxon>Saprospirales</taxon>
        <taxon>Saprospiraceae</taxon>
        <taxon>Saprospira</taxon>
    </lineage>
</organism>
<dbReference type="OrthoDB" id="953239at2"/>
<dbReference type="STRING" id="984262.SGRA_3388"/>
<dbReference type="EMBL" id="CP002831">
    <property type="protein sequence ID" value="AFC26113.1"/>
    <property type="molecule type" value="Genomic_DNA"/>
</dbReference>
<dbReference type="KEGG" id="sgn:SGRA_3388"/>
<protein>
    <submittedName>
        <fullName evidence="1">Uncharacterized protein</fullName>
    </submittedName>
</protein>
<accession>H6L177</accession>
<dbReference type="HOGENOM" id="CLU_134435_0_0_10"/>
<keyword evidence="2" id="KW-1185">Reference proteome</keyword>
<gene>
    <name evidence="1" type="ordered locus">SGRA_3388</name>
</gene>
<evidence type="ECO:0000313" key="1">
    <source>
        <dbReference type="EMBL" id="AFC26113.1"/>
    </source>
</evidence>